<evidence type="ECO:0000313" key="2">
    <source>
        <dbReference type="Proteomes" id="UP000186221"/>
    </source>
</evidence>
<keyword evidence="2" id="KW-1185">Reference proteome</keyword>
<sequence>MRLTAVAGKEVQLEHYPIGREERLDAHAFVKWHYHRWLSSRSFRLASWEAQGMMRALFDMCQTESPIGTLPNDDDELAVMLRVDRRRVQELRTQEFGPLRGWQLCLCDDEVRLMHPVVLEQVRDALARRDARELSREAAAERKRRERLRQGLMDLGLTEGVVSDDLLIERMDAWMLANVRGRRAAHSYAAALLHAKKERWL</sequence>
<dbReference type="STRING" id="453582.SAMN05421580_105179"/>
<proteinExistence type="predicted"/>
<dbReference type="AlphaFoldDB" id="A0A1N7M840"/>
<reference evidence="2" key="1">
    <citation type="submission" date="2017-01" db="EMBL/GenBank/DDBJ databases">
        <authorList>
            <person name="Varghese N."/>
            <person name="Submissions S."/>
        </authorList>
    </citation>
    <scope>NUCLEOTIDE SEQUENCE [LARGE SCALE GENOMIC DNA]</scope>
    <source>
        <strain evidence="2">DSM 19945</strain>
    </source>
</reference>
<evidence type="ECO:0000313" key="1">
    <source>
        <dbReference type="EMBL" id="SIS82250.1"/>
    </source>
</evidence>
<name>A0A1N7M840_9RHOB</name>
<accession>A0A1N7M840</accession>
<dbReference type="RefSeq" id="WP_076484684.1">
    <property type="nucleotide sequence ID" value="NZ_FTOG01000005.1"/>
</dbReference>
<organism evidence="1 2">
    <name type="scientific">Rhodobacter aestuarii</name>
    <dbReference type="NCBI Taxonomy" id="453582"/>
    <lineage>
        <taxon>Bacteria</taxon>
        <taxon>Pseudomonadati</taxon>
        <taxon>Pseudomonadota</taxon>
        <taxon>Alphaproteobacteria</taxon>
        <taxon>Rhodobacterales</taxon>
        <taxon>Rhodobacter group</taxon>
        <taxon>Rhodobacter</taxon>
    </lineage>
</organism>
<dbReference type="EMBL" id="FTOG01000005">
    <property type="protein sequence ID" value="SIS82250.1"/>
    <property type="molecule type" value="Genomic_DNA"/>
</dbReference>
<gene>
    <name evidence="1" type="ORF">SAMN05421580_105179</name>
</gene>
<dbReference type="OrthoDB" id="7828060at2"/>
<protein>
    <submittedName>
        <fullName evidence="1">Uncharacterized protein</fullName>
    </submittedName>
</protein>
<dbReference type="Proteomes" id="UP000186221">
    <property type="component" value="Unassembled WGS sequence"/>
</dbReference>